<feature type="compositionally biased region" description="Basic residues" evidence="3">
    <location>
        <begin position="31"/>
        <end position="44"/>
    </location>
</feature>
<dbReference type="RefSeq" id="WP_284206105.1">
    <property type="nucleotide sequence ID" value="NZ_BSSU01000001.1"/>
</dbReference>
<dbReference type="EMBL" id="BSSU01000001">
    <property type="protein sequence ID" value="GLX80791.1"/>
    <property type="molecule type" value="Genomic_DNA"/>
</dbReference>
<gene>
    <name evidence="4" type="primary">yihI</name>
    <name evidence="4" type="ORF">theurythT_02430</name>
</gene>
<evidence type="ECO:0000313" key="5">
    <source>
        <dbReference type="Proteomes" id="UP001157133"/>
    </source>
</evidence>
<dbReference type="NCBIfam" id="NF003560">
    <property type="entry name" value="PRK05244.1-1"/>
    <property type="match status" value="1"/>
</dbReference>
<keyword evidence="5" id="KW-1185">Reference proteome</keyword>
<dbReference type="Proteomes" id="UP001157133">
    <property type="component" value="Unassembled WGS sequence"/>
</dbReference>
<organism evidence="4 5">
    <name type="scientific">Thalassotalea eurytherma</name>
    <dbReference type="NCBI Taxonomy" id="1144278"/>
    <lineage>
        <taxon>Bacteria</taxon>
        <taxon>Pseudomonadati</taxon>
        <taxon>Pseudomonadota</taxon>
        <taxon>Gammaproteobacteria</taxon>
        <taxon>Alteromonadales</taxon>
        <taxon>Colwelliaceae</taxon>
        <taxon>Thalassotalea</taxon>
    </lineage>
</organism>
<dbReference type="Pfam" id="PF04220">
    <property type="entry name" value="YihI"/>
    <property type="match status" value="1"/>
</dbReference>
<feature type="compositionally biased region" description="Acidic residues" evidence="3">
    <location>
        <begin position="158"/>
        <end position="168"/>
    </location>
</feature>
<evidence type="ECO:0000256" key="2">
    <source>
        <dbReference type="ARBA" id="ARBA00022517"/>
    </source>
</evidence>
<feature type="compositionally biased region" description="Basic and acidic residues" evidence="3">
    <location>
        <begin position="169"/>
        <end position="185"/>
    </location>
</feature>
<reference evidence="4 5" key="1">
    <citation type="submission" date="2023-03" db="EMBL/GenBank/DDBJ databases">
        <title>Draft genome sequence of Thalassotalea eurytherma JCM 18482T.</title>
        <authorList>
            <person name="Sawabe T."/>
        </authorList>
    </citation>
    <scope>NUCLEOTIDE SEQUENCE [LARGE SCALE GENOMIC DNA]</scope>
    <source>
        <strain evidence="4 5">JCM 18482</strain>
    </source>
</reference>
<keyword evidence="1" id="KW-0343">GTPase activation</keyword>
<protein>
    <submittedName>
        <fullName evidence="4">Der GTPase-activating protein YihI</fullName>
    </submittedName>
</protein>
<proteinExistence type="predicted"/>
<accession>A0ABQ6H1M8</accession>
<evidence type="ECO:0000313" key="4">
    <source>
        <dbReference type="EMBL" id="GLX80791.1"/>
    </source>
</evidence>
<feature type="region of interest" description="Disordered" evidence="3">
    <location>
        <begin position="152"/>
        <end position="191"/>
    </location>
</feature>
<comment type="caution">
    <text evidence="4">The sequence shown here is derived from an EMBL/GenBank/DDBJ whole genome shotgun (WGS) entry which is preliminary data.</text>
</comment>
<evidence type="ECO:0000256" key="1">
    <source>
        <dbReference type="ARBA" id="ARBA00022468"/>
    </source>
</evidence>
<evidence type="ECO:0000256" key="3">
    <source>
        <dbReference type="SAM" id="MobiDB-lite"/>
    </source>
</evidence>
<keyword evidence="2" id="KW-0690">Ribosome biogenesis</keyword>
<feature type="region of interest" description="Disordered" evidence="3">
    <location>
        <begin position="1"/>
        <end position="88"/>
    </location>
</feature>
<sequence length="191" mass="21445">MTRKKKSRKPGRGSSGQLKQESATEFDVDKRIRKKKGNKPGSRHQVKESAEGQQNQGNKDPRVGSKKPVSLGVPIKAKVNKPKPVKPSTLPKIVAVSSTEAASKELWQELEQIEENPQLQAIIEKMDAEQALTAEEVDLYNELMDRHEALSEQLGIDDVPETEGDIDNTDEKPLSEDELWNKFNDDQFDVE</sequence>
<dbReference type="InterPro" id="IPR007336">
    <property type="entry name" value="YihI"/>
</dbReference>
<name>A0ABQ6H1M8_9GAMM</name>
<feature type="compositionally biased region" description="Basic residues" evidence="3">
    <location>
        <begin position="1"/>
        <end position="11"/>
    </location>
</feature>